<dbReference type="PANTHER" id="PTHR10545">
    <property type="entry name" value="DIAMINE N-ACETYLTRANSFERASE"/>
    <property type="match status" value="1"/>
</dbReference>
<reference evidence="4 5" key="1">
    <citation type="submission" date="2019-08" db="EMBL/GenBank/DDBJ databases">
        <title>In-depth cultivation of the pig gut microbiome towards novel bacterial diversity and tailored functional studies.</title>
        <authorList>
            <person name="Wylensek D."/>
            <person name="Hitch T.C.A."/>
            <person name="Clavel T."/>
        </authorList>
    </citation>
    <scope>NUCLEOTIDE SEQUENCE [LARGE SCALE GENOMIC DNA]</scope>
    <source>
        <strain evidence="4 5">68-1-5</strain>
    </source>
</reference>
<sequence length="150" mass="17869">MIREVQEKDYEIYMELTKEFYESDAVLHPIPESHRKAAWEEVMRSKDYVQAYILEEKEEPVGYGLVSKTFSQEAGGMVIWVEELYIRSAYRGLGLGKQFFSFVEREFSSMVSRLRLEVEPENQRAKELYEKIGYEILDYVQMVKERNAER</sequence>
<dbReference type="InterPro" id="IPR000182">
    <property type="entry name" value="GNAT_dom"/>
</dbReference>
<protein>
    <submittedName>
        <fullName evidence="4">GNAT family N-acetyltransferase</fullName>
    </submittedName>
</protein>
<dbReference type="InterPro" id="IPR016181">
    <property type="entry name" value="Acyl_CoA_acyltransferase"/>
</dbReference>
<evidence type="ECO:0000256" key="1">
    <source>
        <dbReference type="ARBA" id="ARBA00022679"/>
    </source>
</evidence>
<name>A0A6N7US51_9FIRM</name>
<feature type="domain" description="N-acetyltransferase" evidence="3">
    <location>
        <begin position="1"/>
        <end position="150"/>
    </location>
</feature>
<proteinExistence type="predicted"/>
<accession>A0A6N7US51</accession>
<evidence type="ECO:0000259" key="3">
    <source>
        <dbReference type="PROSITE" id="PS51186"/>
    </source>
</evidence>
<dbReference type="SUPFAM" id="SSF55729">
    <property type="entry name" value="Acyl-CoA N-acyltransferases (Nat)"/>
    <property type="match status" value="1"/>
</dbReference>
<dbReference type="Proteomes" id="UP000434409">
    <property type="component" value="Unassembled WGS sequence"/>
</dbReference>
<dbReference type="Gene3D" id="3.40.630.30">
    <property type="match status" value="1"/>
</dbReference>
<dbReference type="GO" id="GO:0008080">
    <property type="term" value="F:N-acetyltransferase activity"/>
    <property type="evidence" value="ECO:0007669"/>
    <property type="project" value="UniProtKB-ARBA"/>
</dbReference>
<keyword evidence="2" id="KW-0012">Acyltransferase</keyword>
<comment type="caution">
    <text evidence="4">The sequence shown here is derived from an EMBL/GenBank/DDBJ whole genome shotgun (WGS) entry which is preliminary data.</text>
</comment>
<dbReference type="PROSITE" id="PS51186">
    <property type="entry name" value="GNAT"/>
    <property type="match status" value="1"/>
</dbReference>
<keyword evidence="1 4" id="KW-0808">Transferase</keyword>
<dbReference type="RefSeq" id="WP_154476113.1">
    <property type="nucleotide sequence ID" value="NZ_JAQYBV010000007.1"/>
</dbReference>
<dbReference type="CDD" id="cd04301">
    <property type="entry name" value="NAT_SF"/>
    <property type="match status" value="1"/>
</dbReference>
<dbReference type="InterPro" id="IPR051016">
    <property type="entry name" value="Diverse_Substrate_AcTransf"/>
</dbReference>
<evidence type="ECO:0000256" key="2">
    <source>
        <dbReference type="ARBA" id="ARBA00023315"/>
    </source>
</evidence>
<dbReference type="PANTHER" id="PTHR10545:SF29">
    <property type="entry name" value="GH14572P-RELATED"/>
    <property type="match status" value="1"/>
</dbReference>
<evidence type="ECO:0000313" key="4">
    <source>
        <dbReference type="EMBL" id="MSR93254.1"/>
    </source>
</evidence>
<dbReference type="Pfam" id="PF00583">
    <property type="entry name" value="Acetyltransf_1"/>
    <property type="match status" value="1"/>
</dbReference>
<dbReference type="EMBL" id="VULY01000018">
    <property type="protein sequence ID" value="MSR93254.1"/>
    <property type="molecule type" value="Genomic_DNA"/>
</dbReference>
<evidence type="ECO:0000313" key="5">
    <source>
        <dbReference type="Proteomes" id="UP000434409"/>
    </source>
</evidence>
<keyword evidence="5" id="KW-1185">Reference proteome</keyword>
<dbReference type="AlphaFoldDB" id="A0A6N7US51"/>
<gene>
    <name evidence="4" type="ORF">FYJ34_02960</name>
</gene>
<organism evidence="4 5">
    <name type="scientific">Suipraeoptans intestinalis</name>
    <dbReference type="NCBI Taxonomy" id="2606628"/>
    <lineage>
        <taxon>Bacteria</taxon>
        <taxon>Bacillati</taxon>
        <taxon>Bacillota</taxon>
        <taxon>Clostridia</taxon>
        <taxon>Lachnospirales</taxon>
        <taxon>Lachnospiraceae</taxon>
        <taxon>Suipraeoptans</taxon>
    </lineage>
</organism>